<feature type="domain" description="AAA+ ATPase" evidence="4">
    <location>
        <begin position="210"/>
        <end position="391"/>
    </location>
</feature>
<dbReference type="InterPro" id="IPR000523">
    <property type="entry name" value="Mg_chelatse_chII-like_cat_dom"/>
</dbReference>
<dbReference type="NCBIfam" id="TIGR00368">
    <property type="entry name" value="YifB family Mg chelatase-like AAA ATPase"/>
    <property type="match status" value="1"/>
</dbReference>
<dbReference type="InterPro" id="IPR003593">
    <property type="entry name" value="AAA+_ATPase"/>
</dbReference>
<dbReference type="InterPro" id="IPR004482">
    <property type="entry name" value="Mg_chelat-rel"/>
</dbReference>
<dbReference type="PANTHER" id="PTHR32039:SF7">
    <property type="entry name" value="COMPETENCE PROTEIN COMM"/>
    <property type="match status" value="1"/>
</dbReference>
<name>A0ABV4ADT3_9GAMM</name>
<evidence type="ECO:0000313" key="6">
    <source>
        <dbReference type="Proteomes" id="UP001562065"/>
    </source>
</evidence>
<keyword evidence="3" id="KW-0067">ATP-binding</keyword>
<comment type="similarity">
    <text evidence="1">Belongs to the Mg-chelatase subunits D/I family. ComM subfamily.</text>
</comment>
<dbReference type="PRINTS" id="PR01657">
    <property type="entry name" value="MCMFAMILY"/>
</dbReference>
<evidence type="ECO:0000256" key="3">
    <source>
        <dbReference type="ARBA" id="ARBA00022840"/>
    </source>
</evidence>
<dbReference type="InterPro" id="IPR027417">
    <property type="entry name" value="P-loop_NTPase"/>
</dbReference>
<dbReference type="InterPro" id="IPR025158">
    <property type="entry name" value="Mg_chelat-rel_C"/>
</dbReference>
<dbReference type="Pfam" id="PF01078">
    <property type="entry name" value="Mg_chelatase"/>
    <property type="match status" value="1"/>
</dbReference>
<dbReference type="InterPro" id="IPR001208">
    <property type="entry name" value="MCM_dom"/>
</dbReference>
<accession>A0ABV4ADT3</accession>
<sequence length="494" mass="52559">MSSFSRILSRAELGLEAPEVVVETHLSGGLPGFHIVGLAETAVKESRDRVRSALLNSGFSFPQRRITVNLAPADLPKQGGCFDLAIATGILVASGQVPGTQLEHLELVGELALCGGLRPVRAPLPAVLACQRAGRKLVLPQGNAAEAALVPGVALMADCLRSLCAALAGQLTLTAPVASEPPQSPESPLCLSDIRGQSHAKQALEIAAAGGHSLLLCGPPGSGKSMLAQRLPGLLPPLTTAQAIEVAAVHGLRNPRPLAALHLPPFRAPHHSVSTVALAGGGAQPRPGEVSLSHHGVLFLDELPEFQRNTLETLREPLETGEIHLARAAYRTRLPAQFQLVAAMNPCPCGYLGDPQRACGDPCPRAARYQQKLSGPLLDRIDLMVGVSAVRPAELLSLPSGQSSTDIRERVMAARQRQWQRQPGLNRNLDHQALAPILHRHQDWLTPVGERLGLSARATHRLLRVARTVADLAAETEVNAQHLRTALAFRHWQG</sequence>
<gene>
    <name evidence="5" type="ORF">AB5I84_01425</name>
</gene>
<dbReference type="RefSeq" id="WP_369454047.1">
    <property type="nucleotide sequence ID" value="NZ_JBGCUO010000001.1"/>
</dbReference>
<evidence type="ECO:0000259" key="4">
    <source>
        <dbReference type="SMART" id="SM00382"/>
    </source>
</evidence>
<evidence type="ECO:0000256" key="1">
    <source>
        <dbReference type="ARBA" id="ARBA00006354"/>
    </source>
</evidence>
<dbReference type="Pfam" id="PF13541">
    <property type="entry name" value="ChlI"/>
    <property type="match status" value="1"/>
</dbReference>
<dbReference type="PANTHER" id="PTHR32039">
    <property type="entry name" value="MAGNESIUM-CHELATASE SUBUNIT CHLI"/>
    <property type="match status" value="1"/>
</dbReference>
<dbReference type="InterPro" id="IPR045006">
    <property type="entry name" value="CHLI-like"/>
</dbReference>
<organism evidence="5 6">
    <name type="scientific">Isoalcanivorax beigongshangi</name>
    <dbReference type="NCBI Taxonomy" id="3238810"/>
    <lineage>
        <taxon>Bacteria</taxon>
        <taxon>Pseudomonadati</taxon>
        <taxon>Pseudomonadota</taxon>
        <taxon>Gammaproteobacteria</taxon>
        <taxon>Oceanospirillales</taxon>
        <taxon>Alcanivoracaceae</taxon>
        <taxon>Isoalcanivorax</taxon>
    </lineage>
</organism>
<dbReference type="EMBL" id="JBGCUO010000001">
    <property type="protein sequence ID" value="MEY1660805.1"/>
    <property type="molecule type" value="Genomic_DNA"/>
</dbReference>
<dbReference type="SMART" id="SM00382">
    <property type="entry name" value="AAA"/>
    <property type="match status" value="1"/>
</dbReference>
<keyword evidence="6" id="KW-1185">Reference proteome</keyword>
<dbReference type="Gene3D" id="3.40.50.300">
    <property type="entry name" value="P-loop containing nucleotide triphosphate hydrolases"/>
    <property type="match status" value="1"/>
</dbReference>
<dbReference type="InterPro" id="IPR014721">
    <property type="entry name" value="Ribsml_uS5_D2-typ_fold_subgr"/>
</dbReference>
<reference evidence="5 6" key="1">
    <citation type="submission" date="2024-07" db="EMBL/GenBank/DDBJ databases">
        <authorList>
            <person name="Ren Q."/>
        </authorList>
    </citation>
    <scope>NUCLEOTIDE SEQUENCE [LARGE SCALE GENOMIC DNA]</scope>
    <source>
        <strain evidence="5 6">REN37</strain>
    </source>
</reference>
<evidence type="ECO:0000313" key="5">
    <source>
        <dbReference type="EMBL" id="MEY1660805.1"/>
    </source>
</evidence>
<dbReference type="SUPFAM" id="SSF54211">
    <property type="entry name" value="Ribosomal protein S5 domain 2-like"/>
    <property type="match status" value="1"/>
</dbReference>
<protein>
    <submittedName>
        <fullName evidence="5">YifB family Mg chelatase-like AAA ATPase</fullName>
    </submittedName>
</protein>
<dbReference type="Pfam" id="PF13335">
    <property type="entry name" value="Mg_chelatase_C"/>
    <property type="match status" value="1"/>
</dbReference>
<dbReference type="CDD" id="cd00009">
    <property type="entry name" value="AAA"/>
    <property type="match status" value="1"/>
</dbReference>
<evidence type="ECO:0000256" key="2">
    <source>
        <dbReference type="ARBA" id="ARBA00022741"/>
    </source>
</evidence>
<dbReference type="SUPFAM" id="SSF52540">
    <property type="entry name" value="P-loop containing nucleoside triphosphate hydrolases"/>
    <property type="match status" value="1"/>
</dbReference>
<dbReference type="InterPro" id="IPR020568">
    <property type="entry name" value="Ribosomal_Su5_D2-typ_SF"/>
</dbReference>
<dbReference type="Proteomes" id="UP001562065">
    <property type="component" value="Unassembled WGS sequence"/>
</dbReference>
<dbReference type="Gene3D" id="3.30.230.10">
    <property type="match status" value="1"/>
</dbReference>
<proteinExistence type="inferred from homology"/>
<keyword evidence="2" id="KW-0547">Nucleotide-binding</keyword>
<comment type="caution">
    <text evidence="5">The sequence shown here is derived from an EMBL/GenBank/DDBJ whole genome shotgun (WGS) entry which is preliminary data.</text>
</comment>